<evidence type="ECO:0000313" key="3">
    <source>
        <dbReference type="Proteomes" id="UP001152604"/>
    </source>
</evidence>
<sequence length="51" mass="5348">MSAAFLRTLVIGETVDDSAPLPVLRGEDAGRQVRGGANARSVANSNLKRLP</sequence>
<dbReference type="EMBL" id="CAKXZS010000012">
    <property type="protein sequence ID" value="CAH2398440.1"/>
    <property type="molecule type" value="Genomic_DNA"/>
</dbReference>
<evidence type="ECO:0000256" key="1">
    <source>
        <dbReference type="SAM" id="MobiDB-lite"/>
    </source>
</evidence>
<reference evidence="2" key="1">
    <citation type="submission" date="2022-03" db="EMBL/GenBank/DDBJ databases">
        <authorList>
            <person name="Brunel B."/>
        </authorList>
    </citation>
    <scope>NUCLEOTIDE SEQUENCE</scope>
    <source>
        <strain evidence="2">STM4922sample</strain>
    </source>
</reference>
<accession>A0ABN8JJW5</accession>
<organism evidence="2 3">
    <name type="scientific">Mesorhizobium ventifaucium</name>
    <dbReference type="NCBI Taxonomy" id="666020"/>
    <lineage>
        <taxon>Bacteria</taxon>
        <taxon>Pseudomonadati</taxon>
        <taxon>Pseudomonadota</taxon>
        <taxon>Alphaproteobacteria</taxon>
        <taxon>Hyphomicrobiales</taxon>
        <taxon>Phyllobacteriaceae</taxon>
        <taxon>Mesorhizobium</taxon>
    </lineage>
</organism>
<protein>
    <submittedName>
        <fullName evidence="2">Uncharacterized protein</fullName>
    </submittedName>
</protein>
<evidence type="ECO:0000313" key="2">
    <source>
        <dbReference type="EMBL" id="CAH2398440.1"/>
    </source>
</evidence>
<comment type="caution">
    <text evidence="2">The sequence shown here is derived from an EMBL/GenBank/DDBJ whole genome shotgun (WGS) entry which is preliminary data.</text>
</comment>
<gene>
    <name evidence="2" type="ORF">MES4922_20106</name>
</gene>
<name>A0ABN8JJW5_9HYPH</name>
<dbReference type="Proteomes" id="UP001152604">
    <property type="component" value="Unassembled WGS sequence"/>
</dbReference>
<feature type="region of interest" description="Disordered" evidence="1">
    <location>
        <begin position="32"/>
        <end position="51"/>
    </location>
</feature>
<feature type="compositionally biased region" description="Polar residues" evidence="1">
    <location>
        <begin position="41"/>
        <end position="51"/>
    </location>
</feature>
<proteinExistence type="predicted"/>
<keyword evidence="3" id="KW-1185">Reference proteome</keyword>